<dbReference type="Pfam" id="PF00258">
    <property type="entry name" value="Flavodoxin_1"/>
    <property type="match status" value="1"/>
</dbReference>
<proteinExistence type="inferred from homology"/>
<dbReference type="OrthoDB" id="1688044at2759"/>
<dbReference type="RefSeq" id="XP_047740662.1">
    <property type="nucleotide sequence ID" value="XM_047884706.1"/>
</dbReference>
<dbReference type="SUPFAM" id="SSF56512">
    <property type="entry name" value="Nitric oxide (NO) synthase oxygenase domain"/>
    <property type="match status" value="1"/>
</dbReference>
<dbReference type="Gene3D" id="2.40.30.10">
    <property type="entry name" value="Translation factors"/>
    <property type="match status" value="1"/>
</dbReference>
<comment type="cofactor">
    <cofactor evidence="3">
        <name>FAD</name>
        <dbReference type="ChEBI" id="CHEBI:57692"/>
    </cofactor>
</comment>
<evidence type="ECO:0000256" key="5">
    <source>
        <dbReference type="ARBA" id="ARBA00012989"/>
    </source>
</evidence>
<evidence type="ECO:0000256" key="4">
    <source>
        <dbReference type="ARBA" id="ARBA00006267"/>
    </source>
</evidence>
<dbReference type="Proteomes" id="UP000694843">
    <property type="component" value="Unplaced"/>
</dbReference>
<dbReference type="GO" id="GO:0010181">
    <property type="term" value="F:FMN binding"/>
    <property type="evidence" value="ECO:0007669"/>
    <property type="project" value="InterPro"/>
</dbReference>
<reference evidence="17" key="1">
    <citation type="submission" date="2025-08" db="UniProtKB">
        <authorList>
            <consortium name="RefSeq"/>
        </authorList>
    </citation>
    <scope>IDENTIFICATION</scope>
    <source>
        <tissue evidence="17">Whole organism</tissue>
    </source>
</reference>
<dbReference type="GeneID" id="108674023"/>
<keyword evidence="8" id="KW-0288">FMN</keyword>
<dbReference type="FunFam" id="3.90.440.10:FF:000001">
    <property type="entry name" value="Endothelial nitric oxide synthase"/>
    <property type="match status" value="1"/>
</dbReference>
<evidence type="ECO:0000256" key="13">
    <source>
        <dbReference type="ARBA" id="ARBA00023002"/>
    </source>
</evidence>
<evidence type="ECO:0000313" key="17">
    <source>
        <dbReference type="RefSeq" id="XP_047740662.1"/>
    </source>
</evidence>
<dbReference type="AlphaFoldDB" id="A0A979FWE8"/>
<evidence type="ECO:0000259" key="15">
    <source>
        <dbReference type="PROSITE" id="PS50902"/>
    </source>
</evidence>
<keyword evidence="9" id="KW-0479">Metal-binding</keyword>
<dbReference type="InterPro" id="IPR044944">
    <property type="entry name" value="NOS_dom_3"/>
</dbReference>
<dbReference type="Gene3D" id="3.40.50.360">
    <property type="match status" value="1"/>
</dbReference>
<dbReference type="InterPro" id="IPR017938">
    <property type="entry name" value="Riboflavin_synthase-like_b-brl"/>
</dbReference>
<feature type="non-terminal residue" evidence="17">
    <location>
        <position position="475"/>
    </location>
</feature>
<evidence type="ECO:0000256" key="11">
    <source>
        <dbReference type="ARBA" id="ARBA00022857"/>
    </source>
</evidence>
<comment type="cofactor">
    <cofactor evidence="1">
        <name>FMN</name>
        <dbReference type="ChEBI" id="CHEBI:58210"/>
    </cofactor>
</comment>
<sequence>MFESICTHIKYATNKGNIRSAITIFPPRTDGKHDFRIWNNQLISYAGYKNADDSVLGDPLNVEFTEVCLQLGWKKQTRSQFDVLPLVLSANGHDPEWFDLPADLVYEIKLTHPNFDWFPELGLQWYALPAVANMLFDCGGLQFPAAPFNGWYMATEIGARDLGDVTRYNQLEAIWYPCYIYLINIEHETLVLVVTSTFGNGDPPENGEKFAKSLYDMKRSIASEEQDDTPRLNRSLSFMRMNSVTDAGTPKSPNGVLTSQKSCPSIDDHHVKPLSNVRYAVFALGSSAYPNFCAFGTYVDQLLGDLGGERLLNLTCGDELAGQEQQFNLWAGEVFKTGCETFCLDDEGAILDATAALKADRRKNLDVKLIECDNATPRQVGLARAHVKKGVQTVHVIESKNLHPEESNRHTQQVIFDIRGREGAAILHYSPGDHLAVLPCNSSGLVQGVVQLLAPGHNPDTPVHVMVMRETHTPN</sequence>
<keyword evidence="11" id="KW-0521">NADP</keyword>
<evidence type="ECO:0000256" key="6">
    <source>
        <dbReference type="ARBA" id="ARBA00022617"/>
    </source>
</evidence>
<accession>A0A979FWE8</accession>
<dbReference type="PANTHER" id="PTHR43410:SF1">
    <property type="entry name" value="NITRIC OXIDE SYNTHASE"/>
    <property type="match status" value="1"/>
</dbReference>
<keyword evidence="7" id="KW-0285">Flavoprotein</keyword>
<evidence type="ECO:0000256" key="12">
    <source>
        <dbReference type="ARBA" id="ARBA00022860"/>
    </source>
</evidence>
<evidence type="ECO:0000256" key="9">
    <source>
        <dbReference type="ARBA" id="ARBA00022723"/>
    </source>
</evidence>
<evidence type="ECO:0000256" key="10">
    <source>
        <dbReference type="ARBA" id="ARBA00022827"/>
    </source>
</evidence>
<organism evidence="16 17">
    <name type="scientific">Hyalella azteca</name>
    <name type="common">Amphipod</name>
    <dbReference type="NCBI Taxonomy" id="294128"/>
    <lineage>
        <taxon>Eukaryota</taxon>
        <taxon>Metazoa</taxon>
        <taxon>Ecdysozoa</taxon>
        <taxon>Arthropoda</taxon>
        <taxon>Crustacea</taxon>
        <taxon>Multicrustacea</taxon>
        <taxon>Malacostraca</taxon>
        <taxon>Eumalacostraca</taxon>
        <taxon>Peracarida</taxon>
        <taxon>Amphipoda</taxon>
        <taxon>Senticaudata</taxon>
        <taxon>Talitrida</taxon>
        <taxon>Talitroidea</taxon>
        <taxon>Hyalellidae</taxon>
        <taxon>Hyalella</taxon>
    </lineage>
</organism>
<dbReference type="OMA" id="SICTHIK"/>
<keyword evidence="12" id="KW-0112">Calmodulin-binding</keyword>
<keyword evidence="14" id="KW-0408">Iron</keyword>
<evidence type="ECO:0000256" key="3">
    <source>
        <dbReference type="ARBA" id="ARBA00001974"/>
    </source>
</evidence>
<dbReference type="PROSITE" id="PS50902">
    <property type="entry name" value="FLAVODOXIN_LIKE"/>
    <property type="match status" value="1"/>
</dbReference>
<evidence type="ECO:0000256" key="14">
    <source>
        <dbReference type="ARBA" id="ARBA00023004"/>
    </source>
</evidence>
<dbReference type="InterPro" id="IPR036119">
    <property type="entry name" value="NOS_N_sf"/>
</dbReference>
<dbReference type="GO" id="GO:0046872">
    <property type="term" value="F:metal ion binding"/>
    <property type="evidence" value="ECO:0007669"/>
    <property type="project" value="UniProtKB-KW"/>
</dbReference>
<dbReference type="Gene3D" id="3.90.1230.10">
    <property type="entry name" value="Nitric Oxide Synthase, Chain A, domain 3"/>
    <property type="match status" value="1"/>
</dbReference>
<evidence type="ECO:0000313" key="16">
    <source>
        <dbReference type="Proteomes" id="UP000694843"/>
    </source>
</evidence>
<evidence type="ECO:0000256" key="1">
    <source>
        <dbReference type="ARBA" id="ARBA00001917"/>
    </source>
</evidence>
<name>A0A979FWE8_HYAAZ</name>
<dbReference type="Gene3D" id="3.90.440.10">
    <property type="entry name" value="Nitric Oxide Synthase,Heme Domain,Chain A domain 2"/>
    <property type="match status" value="1"/>
</dbReference>
<comment type="cofactor">
    <cofactor evidence="2">
        <name>heme b</name>
        <dbReference type="ChEBI" id="CHEBI:60344"/>
    </cofactor>
</comment>
<dbReference type="SUPFAM" id="SSF63380">
    <property type="entry name" value="Riboflavin synthase domain-like"/>
    <property type="match status" value="1"/>
</dbReference>
<dbReference type="InterPro" id="IPR023173">
    <property type="entry name" value="NADPH_Cyt_P450_Rdtase_alpha"/>
</dbReference>
<dbReference type="Pfam" id="PF02898">
    <property type="entry name" value="NO_synthase"/>
    <property type="match status" value="1"/>
</dbReference>
<dbReference type="GO" id="GO:0006809">
    <property type="term" value="P:nitric oxide biosynthetic process"/>
    <property type="evidence" value="ECO:0007669"/>
    <property type="project" value="InterPro"/>
</dbReference>
<dbReference type="GO" id="GO:0004517">
    <property type="term" value="F:nitric-oxide synthase activity"/>
    <property type="evidence" value="ECO:0007669"/>
    <property type="project" value="UniProtKB-EC"/>
</dbReference>
<keyword evidence="10" id="KW-0274">FAD</keyword>
<dbReference type="GO" id="GO:0005516">
    <property type="term" value="F:calmodulin binding"/>
    <property type="evidence" value="ECO:0007669"/>
    <property type="project" value="UniProtKB-KW"/>
</dbReference>
<evidence type="ECO:0000256" key="2">
    <source>
        <dbReference type="ARBA" id="ARBA00001970"/>
    </source>
</evidence>
<dbReference type="InterPro" id="IPR003097">
    <property type="entry name" value="CysJ-like_FAD-binding"/>
</dbReference>
<comment type="similarity">
    <text evidence="4">Belongs to the NOS family.</text>
</comment>
<feature type="domain" description="Flavodoxin-like" evidence="15">
    <location>
        <begin position="144"/>
        <end position="335"/>
    </location>
</feature>
<dbReference type="Gene3D" id="1.20.990.10">
    <property type="entry name" value="NADPH-cytochrome p450 Reductase, Chain A, domain 3"/>
    <property type="match status" value="1"/>
</dbReference>
<dbReference type="KEGG" id="hazt:108674023"/>
<dbReference type="InterPro" id="IPR008254">
    <property type="entry name" value="Flavodoxin/NO_synth"/>
</dbReference>
<dbReference type="Pfam" id="PF00667">
    <property type="entry name" value="FAD_binding_1"/>
    <property type="match status" value="1"/>
</dbReference>
<dbReference type="SUPFAM" id="SSF52218">
    <property type="entry name" value="Flavoproteins"/>
    <property type="match status" value="1"/>
</dbReference>
<evidence type="ECO:0000256" key="8">
    <source>
        <dbReference type="ARBA" id="ARBA00022643"/>
    </source>
</evidence>
<keyword evidence="16" id="KW-1185">Reference proteome</keyword>
<dbReference type="InterPro" id="IPR044940">
    <property type="entry name" value="NOS_dom_2"/>
</dbReference>
<dbReference type="InterPro" id="IPR004030">
    <property type="entry name" value="NOS_N"/>
</dbReference>
<gene>
    <name evidence="17" type="primary">LOC108674023</name>
</gene>
<keyword evidence="6" id="KW-0349">Heme</keyword>
<dbReference type="InterPro" id="IPR001094">
    <property type="entry name" value="Flavdoxin-like"/>
</dbReference>
<keyword evidence="13" id="KW-0560">Oxidoreductase</keyword>
<dbReference type="InterPro" id="IPR050607">
    <property type="entry name" value="NOS"/>
</dbReference>
<protein>
    <recommendedName>
        <fullName evidence="5">nitric-oxide synthase (NADPH)</fullName>
        <ecNumber evidence="5">1.14.13.39</ecNumber>
    </recommendedName>
</protein>
<dbReference type="PANTHER" id="PTHR43410">
    <property type="entry name" value="NITRIC OXIDE SYNTHASE OXYGENASE"/>
    <property type="match status" value="1"/>
</dbReference>
<evidence type="ECO:0000256" key="7">
    <source>
        <dbReference type="ARBA" id="ARBA00022630"/>
    </source>
</evidence>
<dbReference type="InterPro" id="IPR029039">
    <property type="entry name" value="Flavoprotein-like_sf"/>
</dbReference>
<dbReference type="EC" id="1.14.13.39" evidence="5"/>
<dbReference type="PRINTS" id="PR00369">
    <property type="entry name" value="FLAVODOXIN"/>
</dbReference>